<dbReference type="EMBL" id="QSKO01000003">
    <property type="protein sequence ID" value="RHE77518.1"/>
    <property type="molecule type" value="Genomic_DNA"/>
</dbReference>
<dbReference type="AlphaFoldDB" id="A0A414KKT6"/>
<dbReference type="Gene3D" id="3.30.2220.30">
    <property type="match status" value="1"/>
</dbReference>
<accession>A0A414KKT6</accession>
<organism evidence="1 2">
    <name type="scientific">Blautia obeum</name>
    <dbReference type="NCBI Taxonomy" id="40520"/>
    <lineage>
        <taxon>Bacteria</taxon>
        <taxon>Bacillati</taxon>
        <taxon>Bacillota</taxon>
        <taxon>Clostridia</taxon>
        <taxon>Lachnospirales</taxon>
        <taxon>Lachnospiraceae</taxon>
        <taxon>Blautia</taxon>
    </lineage>
</organism>
<name>A0A414KKT6_9FIRM</name>
<proteinExistence type="predicted"/>
<reference evidence="1 2" key="1">
    <citation type="submission" date="2018-08" db="EMBL/GenBank/DDBJ databases">
        <title>A genome reference for cultivated species of the human gut microbiota.</title>
        <authorList>
            <person name="Zou Y."/>
            <person name="Xue W."/>
            <person name="Luo G."/>
        </authorList>
    </citation>
    <scope>NUCLEOTIDE SEQUENCE [LARGE SCALE GENOMIC DNA]</scope>
    <source>
        <strain evidence="1 2">AM27-32LB</strain>
    </source>
</reference>
<evidence type="ECO:0000313" key="2">
    <source>
        <dbReference type="Proteomes" id="UP000283928"/>
    </source>
</evidence>
<dbReference type="InterPro" id="IPR014986">
    <property type="entry name" value="XkdN-like"/>
</dbReference>
<dbReference type="Proteomes" id="UP000283928">
    <property type="component" value="Unassembled WGS sequence"/>
</dbReference>
<dbReference type="InterPro" id="IPR038559">
    <property type="entry name" value="XkdN-like_sf"/>
</dbReference>
<evidence type="ECO:0008006" key="3">
    <source>
        <dbReference type="Google" id="ProtNLM"/>
    </source>
</evidence>
<sequence length="165" mass="18943">MDPELTEEEKRETILANEDDYLEGLLAAADNAANDTKKIEIIRNERKYFSFSIHSLTDEMLKDIRKKYTKYTKNRRQGIRVADELDMPKYRASVIYNSTTEEDKAKLWDNPDVKKGLEAKGICIINALDVIDAVLLPGEKDRIMEIIDDVNGFNNEEVKAETAKN</sequence>
<protein>
    <recommendedName>
        <fullName evidence="3">Phage XkdN-like protein</fullName>
    </recommendedName>
</protein>
<comment type="caution">
    <text evidence="1">The sequence shown here is derived from an EMBL/GenBank/DDBJ whole genome shotgun (WGS) entry which is preliminary data.</text>
</comment>
<gene>
    <name evidence="1" type="ORF">DW723_03030</name>
</gene>
<dbReference type="Pfam" id="PF08890">
    <property type="entry name" value="Phage_TAC_5"/>
    <property type="match status" value="1"/>
</dbReference>
<evidence type="ECO:0000313" key="1">
    <source>
        <dbReference type="EMBL" id="RHE77518.1"/>
    </source>
</evidence>